<gene>
    <name evidence="2" type="ORF">H9771_06330</name>
</gene>
<evidence type="ECO:0000313" key="3">
    <source>
        <dbReference type="Proteomes" id="UP000824211"/>
    </source>
</evidence>
<keyword evidence="1" id="KW-0812">Transmembrane</keyword>
<dbReference type="AlphaFoldDB" id="A0A9D2MGT0"/>
<feature type="transmembrane region" description="Helical" evidence="1">
    <location>
        <begin position="7"/>
        <end position="32"/>
    </location>
</feature>
<reference evidence="2" key="1">
    <citation type="journal article" date="2021" name="PeerJ">
        <title>Extensive microbial diversity within the chicken gut microbiome revealed by metagenomics and culture.</title>
        <authorList>
            <person name="Gilroy R."/>
            <person name="Ravi A."/>
            <person name="Getino M."/>
            <person name="Pursley I."/>
            <person name="Horton D.L."/>
            <person name="Alikhan N.F."/>
            <person name="Baker D."/>
            <person name="Gharbi K."/>
            <person name="Hall N."/>
            <person name="Watson M."/>
            <person name="Adriaenssens E.M."/>
            <person name="Foster-Nyarko E."/>
            <person name="Jarju S."/>
            <person name="Secka A."/>
            <person name="Antonio M."/>
            <person name="Oren A."/>
            <person name="Chaudhuri R.R."/>
            <person name="La Ragione R."/>
            <person name="Hildebrand F."/>
            <person name="Pallen M.J."/>
        </authorList>
    </citation>
    <scope>NUCLEOTIDE SEQUENCE</scope>
    <source>
        <strain evidence="2">ChiHjej9B8-13557</strain>
    </source>
</reference>
<dbReference type="InterPro" id="IPR007211">
    <property type="entry name" value="DUF378"/>
</dbReference>
<dbReference type="Pfam" id="PF04070">
    <property type="entry name" value="DUF378"/>
    <property type="match status" value="1"/>
</dbReference>
<keyword evidence="1" id="KW-1133">Transmembrane helix</keyword>
<protein>
    <submittedName>
        <fullName evidence="2">DUF378 domain-containing protein</fullName>
    </submittedName>
</protein>
<feature type="transmembrane region" description="Helical" evidence="1">
    <location>
        <begin position="44"/>
        <end position="63"/>
    </location>
</feature>
<dbReference type="Proteomes" id="UP000824211">
    <property type="component" value="Unassembled WGS sequence"/>
</dbReference>
<name>A0A9D2MGT0_9FIRM</name>
<comment type="caution">
    <text evidence="2">The sequence shown here is derived from an EMBL/GenBank/DDBJ whole genome shotgun (WGS) entry which is preliminary data.</text>
</comment>
<proteinExistence type="predicted"/>
<reference evidence="2" key="2">
    <citation type="submission" date="2021-04" db="EMBL/GenBank/DDBJ databases">
        <authorList>
            <person name="Gilroy R."/>
        </authorList>
    </citation>
    <scope>NUCLEOTIDE SEQUENCE</scope>
    <source>
        <strain evidence="2">ChiHjej9B8-13557</strain>
    </source>
</reference>
<keyword evidence="1" id="KW-0472">Membrane</keyword>
<organism evidence="2 3">
    <name type="scientific">Candidatus Faecalibacterium faecipullorum</name>
    <dbReference type="NCBI Taxonomy" id="2838578"/>
    <lineage>
        <taxon>Bacteria</taxon>
        <taxon>Bacillati</taxon>
        <taxon>Bacillota</taxon>
        <taxon>Clostridia</taxon>
        <taxon>Eubacteriales</taxon>
        <taxon>Oscillospiraceae</taxon>
        <taxon>Faecalibacterium</taxon>
    </lineage>
</organism>
<dbReference type="EMBL" id="DWXX01000109">
    <property type="protein sequence ID" value="HJB59253.1"/>
    <property type="molecule type" value="Genomic_DNA"/>
</dbReference>
<dbReference type="PANTHER" id="PTHR37304:SF1">
    <property type="entry name" value="MEMBRANE PROTEIN"/>
    <property type="match status" value="1"/>
</dbReference>
<sequence length="69" mass="7141">MQTLYKLCLVLMIVGGINWGLVGLFQFDLVAWLLGGSSTLPARAVYTAVGAAALCGLPGLFAGGTEEQP</sequence>
<dbReference type="PANTHER" id="PTHR37304">
    <property type="entry name" value="MEMBRANE PROTEIN-RELATED"/>
    <property type="match status" value="1"/>
</dbReference>
<accession>A0A9D2MGT0</accession>
<evidence type="ECO:0000313" key="2">
    <source>
        <dbReference type="EMBL" id="HJB59253.1"/>
    </source>
</evidence>
<evidence type="ECO:0000256" key="1">
    <source>
        <dbReference type="SAM" id="Phobius"/>
    </source>
</evidence>